<organism evidence="1">
    <name type="scientific">Xanthomonas hortorum pv. gardneri</name>
    <dbReference type="NCBI Taxonomy" id="2754056"/>
    <lineage>
        <taxon>Bacteria</taxon>
        <taxon>Pseudomonadati</taxon>
        <taxon>Pseudomonadota</taxon>
        <taxon>Gammaproteobacteria</taxon>
        <taxon>Lysobacterales</taxon>
        <taxon>Lysobacteraceae</taxon>
        <taxon>Xanthomonas</taxon>
    </lineage>
</organism>
<evidence type="ECO:0000313" key="1">
    <source>
        <dbReference type="EMBL" id="CAD0331475.1"/>
    </source>
</evidence>
<dbReference type="RefSeq" id="WP_046933037.1">
    <property type="nucleotide sequence ID" value="NZ_CP018728.1"/>
</dbReference>
<accession>A0A6V7DCT7</accession>
<gene>
    <name evidence="1" type="ORF">CFBP8129_22060</name>
</gene>
<dbReference type="EMBL" id="LR828253">
    <property type="protein sequence ID" value="CAD0331475.1"/>
    <property type="molecule type" value="Genomic_DNA"/>
</dbReference>
<dbReference type="AlphaFoldDB" id="A0A6V7DCT7"/>
<proteinExistence type="predicted"/>
<dbReference type="EMBL" id="LR828253">
    <property type="protein sequence ID" value="CAD0331482.1"/>
    <property type="molecule type" value="Genomic_DNA"/>
</dbReference>
<name>A0A6V7DCT7_9XANT</name>
<reference evidence="1" key="1">
    <citation type="submission" date="2020-07" db="EMBL/GenBank/DDBJ databases">
        <authorList>
            <person name="Pothier F. J."/>
        </authorList>
    </citation>
    <scope>NUCLEOTIDE SEQUENCE</scope>
    <source>
        <strain evidence="1">CFBP 8129</strain>
    </source>
</reference>
<protein>
    <submittedName>
        <fullName evidence="1">Uncharacterized protein</fullName>
    </submittedName>
</protein>
<sequence length="151" mass="16388">MTIKASAVTPAKAIELAPGALFTIETNWYLRALLKGQQEQDIESAIPLSEGAEFIHVGAERCITLAPFHSYECRLIGEIQGPGRPLPGSLTWTVGGEPVLAWDKFFATFDGCESKDVNKREAFYVTHWGVWVIDGNGKPASPDPLFVIGAA</sequence>